<keyword evidence="4" id="KW-0408">Iron</keyword>
<evidence type="ECO:0000256" key="4">
    <source>
        <dbReference type="ARBA" id="ARBA00023004"/>
    </source>
</evidence>
<evidence type="ECO:0000256" key="1">
    <source>
        <dbReference type="ARBA" id="ARBA00022448"/>
    </source>
</evidence>
<keyword evidence="3" id="KW-0479">Metal-binding</keyword>
<dbReference type="Gene3D" id="1.10.490.10">
    <property type="entry name" value="Globins"/>
    <property type="match status" value="1"/>
</dbReference>
<sequence>MDTKKDIATIDDIRLLVDTFYGNVRKDPLIGPIFNGVIGNRWPEHLEKMYRFWQTVLFDEHTYFGSPFTPHAQLPVDRQHFDTWLGLWHGTIDQFFIGERAAEAKWRGEKMAGMFLTKIEYYQSRSSTPLL</sequence>
<evidence type="ECO:0000256" key="3">
    <source>
        <dbReference type="ARBA" id="ARBA00022723"/>
    </source>
</evidence>
<dbReference type="Proteomes" id="UP000597338">
    <property type="component" value="Unassembled WGS sequence"/>
</dbReference>
<proteinExistence type="predicted"/>
<evidence type="ECO:0000313" key="5">
    <source>
        <dbReference type="EMBL" id="GGC24189.1"/>
    </source>
</evidence>
<dbReference type="RefSeq" id="WP_188749149.1">
    <property type="nucleotide sequence ID" value="NZ_BMIK01000003.1"/>
</dbReference>
<accession>A0ABQ1LG45</accession>
<keyword evidence="1" id="KW-0813">Transport</keyword>
<evidence type="ECO:0000256" key="2">
    <source>
        <dbReference type="ARBA" id="ARBA00022617"/>
    </source>
</evidence>
<reference evidence="6" key="1">
    <citation type="journal article" date="2019" name="Int. J. Syst. Evol. Microbiol.">
        <title>The Global Catalogue of Microorganisms (GCM) 10K type strain sequencing project: providing services to taxonomists for standard genome sequencing and annotation.</title>
        <authorList>
            <consortium name="The Broad Institute Genomics Platform"/>
            <consortium name="The Broad Institute Genome Sequencing Center for Infectious Disease"/>
            <person name="Wu L."/>
            <person name="Ma J."/>
        </authorList>
    </citation>
    <scope>NUCLEOTIDE SEQUENCE [LARGE SCALE GENOMIC DNA]</scope>
    <source>
        <strain evidence="6">CGMCC 1.15342</strain>
    </source>
</reference>
<comment type="caution">
    <text evidence="5">The sequence shown here is derived from an EMBL/GenBank/DDBJ whole genome shotgun (WGS) entry which is preliminary data.</text>
</comment>
<name>A0ABQ1LG45_9SPHI</name>
<organism evidence="5 6">
    <name type="scientific">Parapedobacter defluvii</name>
    <dbReference type="NCBI Taxonomy" id="2045106"/>
    <lineage>
        <taxon>Bacteria</taxon>
        <taxon>Pseudomonadati</taxon>
        <taxon>Bacteroidota</taxon>
        <taxon>Sphingobacteriia</taxon>
        <taxon>Sphingobacteriales</taxon>
        <taxon>Sphingobacteriaceae</taxon>
        <taxon>Parapedobacter</taxon>
    </lineage>
</organism>
<dbReference type="SUPFAM" id="SSF46458">
    <property type="entry name" value="Globin-like"/>
    <property type="match status" value="1"/>
</dbReference>
<dbReference type="InterPro" id="IPR009050">
    <property type="entry name" value="Globin-like_sf"/>
</dbReference>
<dbReference type="Pfam" id="PF01152">
    <property type="entry name" value="Bac_globin"/>
    <property type="match status" value="1"/>
</dbReference>
<evidence type="ECO:0000313" key="6">
    <source>
        <dbReference type="Proteomes" id="UP000597338"/>
    </source>
</evidence>
<keyword evidence="2" id="KW-0349">Heme</keyword>
<evidence type="ECO:0008006" key="7">
    <source>
        <dbReference type="Google" id="ProtNLM"/>
    </source>
</evidence>
<dbReference type="InterPro" id="IPR001486">
    <property type="entry name" value="Hemoglobin_trunc"/>
</dbReference>
<keyword evidence="6" id="KW-1185">Reference proteome</keyword>
<dbReference type="EMBL" id="BMIK01000003">
    <property type="protein sequence ID" value="GGC24189.1"/>
    <property type="molecule type" value="Genomic_DNA"/>
</dbReference>
<gene>
    <name evidence="5" type="ORF">GCM10011386_15160</name>
</gene>
<dbReference type="InterPro" id="IPR012292">
    <property type="entry name" value="Globin/Proto"/>
</dbReference>
<dbReference type="CDD" id="cd08916">
    <property type="entry name" value="TrHb3_P"/>
    <property type="match status" value="1"/>
</dbReference>
<protein>
    <recommendedName>
        <fullName evidence="7">Hemoglobin</fullName>
    </recommendedName>
</protein>